<reference evidence="8" key="1">
    <citation type="journal article" date="2011" name="Genome Biol.">
        <title>Comparative and functional genomics provide insights into the pathogenicity of dermatophytic fungi.</title>
        <authorList>
            <person name="Burmester A."/>
            <person name="Shelest E."/>
            <person name="Gloeckner G."/>
            <person name="Heddergott C."/>
            <person name="Schindler S."/>
            <person name="Staib P."/>
            <person name="Heidel A."/>
            <person name="Felder M."/>
            <person name="Petzold A."/>
            <person name="Szafranski K."/>
            <person name="Feuermann M."/>
            <person name="Pedruzzi I."/>
            <person name="Priebe S."/>
            <person name="Groth M."/>
            <person name="Winkler R."/>
            <person name="Li W."/>
            <person name="Kniemeyer O."/>
            <person name="Schroeckh V."/>
            <person name="Hertweck C."/>
            <person name="Hube B."/>
            <person name="White T.C."/>
            <person name="Platzer M."/>
            <person name="Guthke R."/>
            <person name="Heitman J."/>
            <person name="Woestemeyer J."/>
            <person name="Zipfel P.F."/>
            <person name="Monod M."/>
            <person name="Brakhage A.A."/>
        </authorList>
    </citation>
    <scope>NUCLEOTIDE SEQUENCE [LARGE SCALE GENOMIC DNA]</scope>
    <source>
        <strain evidence="8">ATCC MYA-4681 / CBS 112371</strain>
    </source>
</reference>
<dbReference type="GO" id="GO:0005730">
    <property type="term" value="C:nucleolus"/>
    <property type="evidence" value="ECO:0007669"/>
    <property type="project" value="UniProtKB-SubCell"/>
</dbReference>
<gene>
    <name evidence="7" type="ORF">ARB_04049</name>
</gene>
<dbReference type="GO" id="GO:0000428">
    <property type="term" value="C:DNA-directed RNA polymerase complex"/>
    <property type="evidence" value="ECO:0007669"/>
    <property type="project" value="UniProtKB-KW"/>
</dbReference>
<dbReference type="eggNOG" id="KOG4183">
    <property type="taxonomic scope" value="Eukaryota"/>
</dbReference>
<dbReference type="KEGG" id="abe:ARB_04049"/>
<dbReference type="PANTHER" id="PTHR14440">
    <property type="entry name" value="DNA-DIRECTED RNA POLYMERASE I SUBUNIT RPA49"/>
    <property type="match status" value="1"/>
</dbReference>
<keyword evidence="8" id="KW-1185">Reference proteome</keyword>
<dbReference type="GO" id="GO:0003677">
    <property type="term" value="F:DNA binding"/>
    <property type="evidence" value="ECO:0007669"/>
    <property type="project" value="InterPro"/>
</dbReference>
<evidence type="ECO:0000256" key="4">
    <source>
        <dbReference type="ARBA" id="ARBA00023163"/>
    </source>
</evidence>
<dbReference type="RefSeq" id="XP_003017172.1">
    <property type="nucleotide sequence ID" value="XM_003017126.1"/>
</dbReference>
<dbReference type="STRING" id="663331.D4AIF4"/>
<keyword evidence="4" id="KW-0804">Transcription</keyword>
<dbReference type="HOGENOM" id="CLU_034953_1_1_1"/>
<feature type="compositionally biased region" description="Basic residues" evidence="6">
    <location>
        <begin position="8"/>
        <end position="25"/>
    </location>
</feature>
<evidence type="ECO:0000256" key="3">
    <source>
        <dbReference type="ARBA" id="ARBA00022478"/>
    </source>
</evidence>
<organism evidence="7 8">
    <name type="scientific">Arthroderma benhamiae (strain ATCC MYA-4681 / CBS 112371)</name>
    <name type="common">Trichophyton mentagrophytes</name>
    <dbReference type="NCBI Taxonomy" id="663331"/>
    <lineage>
        <taxon>Eukaryota</taxon>
        <taxon>Fungi</taxon>
        <taxon>Dikarya</taxon>
        <taxon>Ascomycota</taxon>
        <taxon>Pezizomycotina</taxon>
        <taxon>Eurotiomycetes</taxon>
        <taxon>Eurotiomycetidae</taxon>
        <taxon>Onygenales</taxon>
        <taxon>Arthrodermataceae</taxon>
        <taxon>Trichophyton</taxon>
    </lineage>
</organism>
<protein>
    <submittedName>
        <fullName evidence="7">Uncharacterized protein</fullName>
    </submittedName>
</protein>
<evidence type="ECO:0000256" key="5">
    <source>
        <dbReference type="ARBA" id="ARBA00023242"/>
    </source>
</evidence>
<sequence length="501" mass="54878">MVGSQVEKKRKRASDRHDRPSKKPAIHSNPEPAKVQYLKNTAGHVPIIASSPGLTVPETLPLNTYIKPRQQRMKHTENANLAMTEALLHTSGHPKLNFTGREGENQLDNLLNHYLAVYDPEDNTVQLLEARKMMIRGCPREAIEEVEEESEGEGTVCLYFYPSVVAGYMLTSWKTQKTVLSQKAALAAAFGTKLARKAVAAITENALTSNASAPSTQAAESALISSMPQDDMTNAAAERSAQAEIQASKPLPQPNLSATQPADVYSIESLVPSGLLTLRKIPVQDWQAAVAASEGITTSSRFVANRVEAAVQSGDKTVVQLLRFILILIEFSRSLKRSPGGGRGLDSRKLPPREDLRHILSTAVDSETNTTPTITDSFLDSIRRKFVPQGSFLSRNDITLLHTTICAMSLHIPPASGKTGGSNVSELATDPADLRDDLRLENDTILKYFRELGCKVDKPRESEFAKWSIKGGKAEAASRRIARLKIPVEFPKMSRGRAPRR</sequence>
<dbReference type="EMBL" id="ABSU01000001">
    <property type="protein sequence ID" value="EFE36527.1"/>
    <property type="molecule type" value="Genomic_DNA"/>
</dbReference>
<evidence type="ECO:0000313" key="7">
    <source>
        <dbReference type="EMBL" id="EFE36527.1"/>
    </source>
</evidence>
<comment type="similarity">
    <text evidence="2">Belongs to the eukaryotic RPA49/POLR1E RNA polymerase subunit family.</text>
</comment>
<keyword evidence="5" id="KW-0539">Nucleus</keyword>
<dbReference type="Proteomes" id="UP000008866">
    <property type="component" value="Unassembled WGS sequence"/>
</dbReference>
<accession>D4AIF4</accession>
<dbReference type="Pfam" id="PF06870">
    <property type="entry name" value="RNA_pol_I_A49"/>
    <property type="match status" value="1"/>
</dbReference>
<proteinExistence type="inferred from homology"/>
<dbReference type="OMA" id="LWNHYVA"/>
<dbReference type="InterPro" id="IPR009668">
    <property type="entry name" value="RNA_pol-assoc_fac_A49-like"/>
</dbReference>
<feature type="region of interest" description="Disordered" evidence="6">
    <location>
        <begin position="1"/>
        <end position="32"/>
    </location>
</feature>
<dbReference type="GO" id="GO:0006351">
    <property type="term" value="P:DNA-templated transcription"/>
    <property type="evidence" value="ECO:0007669"/>
    <property type="project" value="InterPro"/>
</dbReference>
<comment type="caution">
    <text evidence="7">The sequence shown here is derived from an EMBL/GenBank/DDBJ whole genome shotgun (WGS) entry which is preliminary data.</text>
</comment>
<dbReference type="AlphaFoldDB" id="D4AIF4"/>
<name>D4AIF4_ARTBC</name>
<evidence type="ECO:0000256" key="2">
    <source>
        <dbReference type="ARBA" id="ARBA00009430"/>
    </source>
</evidence>
<keyword evidence="3" id="KW-0240">DNA-directed RNA polymerase</keyword>
<comment type="subcellular location">
    <subcellularLocation>
        <location evidence="1">Nucleus</location>
        <location evidence="1">Nucleolus</location>
    </subcellularLocation>
</comment>
<evidence type="ECO:0000256" key="1">
    <source>
        <dbReference type="ARBA" id="ARBA00004604"/>
    </source>
</evidence>
<evidence type="ECO:0000256" key="6">
    <source>
        <dbReference type="SAM" id="MobiDB-lite"/>
    </source>
</evidence>
<evidence type="ECO:0000313" key="8">
    <source>
        <dbReference type="Proteomes" id="UP000008866"/>
    </source>
</evidence>
<dbReference type="GeneID" id="9527138"/>